<feature type="region of interest" description="Disordered" evidence="1">
    <location>
        <begin position="40"/>
        <end position="59"/>
    </location>
</feature>
<dbReference type="Proteomes" id="UP001287286">
    <property type="component" value="Unassembled WGS sequence"/>
</dbReference>
<reference evidence="2 3" key="1">
    <citation type="journal article" date="2024" name="Microbiol. Resour. Announc.">
        <title>Genome annotations for the ascomycete fungi Trichoderma harzianum, Trichoderma aggressivum, and Purpureocillium lilacinum.</title>
        <authorList>
            <person name="Beijen E.P.W."/>
            <person name="Ohm R.A."/>
        </authorList>
    </citation>
    <scope>NUCLEOTIDE SEQUENCE [LARGE SCALE GENOMIC DNA]</scope>
    <source>
        <strain evidence="2 3">CBS 150709</strain>
    </source>
</reference>
<feature type="compositionally biased region" description="Polar residues" evidence="1">
    <location>
        <begin position="134"/>
        <end position="149"/>
    </location>
</feature>
<feature type="compositionally biased region" description="Polar residues" evidence="1">
    <location>
        <begin position="105"/>
        <end position="122"/>
    </location>
</feature>
<keyword evidence="3" id="KW-1185">Reference proteome</keyword>
<dbReference type="EMBL" id="JAWRVI010000045">
    <property type="protein sequence ID" value="KAK4085929.1"/>
    <property type="molecule type" value="Genomic_DNA"/>
</dbReference>
<evidence type="ECO:0000313" key="3">
    <source>
        <dbReference type="Proteomes" id="UP001287286"/>
    </source>
</evidence>
<evidence type="ECO:0000256" key="1">
    <source>
        <dbReference type="SAM" id="MobiDB-lite"/>
    </source>
</evidence>
<gene>
    <name evidence="2" type="ORF">Purlil1_9670</name>
</gene>
<accession>A0ABR0BPI2</accession>
<proteinExistence type="predicted"/>
<organism evidence="2 3">
    <name type="scientific">Purpureocillium lilacinum</name>
    <name type="common">Paecilomyces lilacinus</name>
    <dbReference type="NCBI Taxonomy" id="33203"/>
    <lineage>
        <taxon>Eukaryota</taxon>
        <taxon>Fungi</taxon>
        <taxon>Dikarya</taxon>
        <taxon>Ascomycota</taxon>
        <taxon>Pezizomycotina</taxon>
        <taxon>Sordariomycetes</taxon>
        <taxon>Hypocreomycetidae</taxon>
        <taxon>Hypocreales</taxon>
        <taxon>Ophiocordycipitaceae</taxon>
        <taxon>Purpureocillium</taxon>
    </lineage>
</organism>
<name>A0ABR0BPI2_PURLI</name>
<feature type="region of interest" description="Disordered" evidence="1">
    <location>
        <begin position="74"/>
        <end position="186"/>
    </location>
</feature>
<evidence type="ECO:0000313" key="2">
    <source>
        <dbReference type="EMBL" id="KAK4085929.1"/>
    </source>
</evidence>
<protein>
    <submittedName>
        <fullName evidence="2">Uncharacterized protein</fullName>
    </submittedName>
</protein>
<sequence>MLDLIDTVPTVVTLVPRGGGAAPPQMYLSQARLLVEMEGEMRDGGGSSGGEMEGDRRGASGSVRLKAYGVTAPFGSATGCETRRGQEAAKRFQRVKENSSHQDQSHSLPNRQPSARIISSGTGRRISQGRSHHQSSIIIKQRPSGNTGTALRLPGLAPHSSPPLPPSSGGDSQTPADEPWPARSPCGKAAVLGAAAAATAAYRLPAVCTYPAQLLRAQADEQPRDSSHTPRYL</sequence>
<feature type="compositionally biased region" description="Basic and acidic residues" evidence="1">
    <location>
        <begin position="81"/>
        <end position="104"/>
    </location>
</feature>
<comment type="caution">
    <text evidence="2">The sequence shown here is derived from an EMBL/GenBank/DDBJ whole genome shotgun (WGS) entry which is preliminary data.</text>
</comment>